<dbReference type="Pfam" id="PF05787">
    <property type="entry name" value="PhoX"/>
    <property type="match status" value="2"/>
</dbReference>
<name>A0AB39KTT5_9CAUL</name>
<feature type="chain" id="PRO_5044251854" evidence="1">
    <location>
        <begin position="29"/>
        <end position="461"/>
    </location>
</feature>
<dbReference type="PANTHER" id="PTHR35399">
    <property type="entry name" value="SLR8030 PROTEIN"/>
    <property type="match status" value="1"/>
</dbReference>
<sequence>MTLSRRSVLASAAGLAFAGVAMRSDVWAAEQSLNQVEGYGPLIADPKGVFDLPSGFSYRVISQAGEAMNDGFLVPGKFDGMGCFALGGDQVALVRNHELKPGDVNKGPFGKGGRLAATCGEGKAYDHLSDGRPLPGGVTTVVYDMRSRQTVSQHLSLVGTSTNCAGGVTPWGSWLTCEENTARAGDGGTKDHGYVFEVPSASRCLTDPKPLTALGRFRHEAACVDPRTGVVYLTEDEDDSLFYRFLPLDRADLSKGGRLQALALQDAGFDTRNWKTAALPQGEWRNVRWIDMDGVDNPHDDLKDRGHAAGAAVFARGEGVFFGKGELYFTCTSGGTIKAGQVMRYVPSEHEGQPGEADAPGKLQIFVESTDTKVLDYADNLAVAPWGHLILCEDRYSLTKRNHLKGLTPDGKAYVIGRNVYDGNAELAGACFSPDGQTLFVNIYSPGLTLAITGPWGAFRA</sequence>
<protein>
    <submittedName>
        <fullName evidence="2">Alkaline phosphatase PhoX</fullName>
    </submittedName>
</protein>
<feature type="signal peptide" evidence="1">
    <location>
        <begin position="1"/>
        <end position="28"/>
    </location>
</feature>
<dbReference type="InterPro" id="IPR006311">
    <property type="entry name" value="TAT_signal"/>
</dbReference>
<dbReference type="PROSITE" id="PS51318">
    <property type="entry name" value="TAT"/>
    <property type="match status" value="1"/>
</dbReference>
<dbReference type="PANTHER" id="PTHR35399:SF4">
    <property type="entry name" value="MEMBRANE PROTEIN"/>
    <property type="match status" value="1"/>
</dbReference>
<accession>A0AB39KTT5</accession>
<dbReference type="AlphaFoldDB" id="A0AB39KTT5"/>
<reference evidence="2" key="1">
    <citation type="submission" date="2024-06" db="EMBL/GenBank/DDBJ databases">
        <title>Caulobacter inopinatus, sp. nov.</title>
        <authorList>
            <person name="Donachie S.P."/>
        </authorList>
    </citation>
    <scope>NUCLEOTIDE SEQUENCE</scope>
    <source>
        <strain evidence="2">73W</strain>
    </source>
</reference>
<dbReference type="EMBL" id="CP158375">
    <property type="protein sequence ID" value="XDO96739.1"/>
    <property type="molecule type" value="Genomic_DNA"/>
</dbReference>
<dbReference type="InterPro" id="IPR008557">
    <property type="entry name" value="PhoX"/>
</dbReference>
<proteinExistence type="predicted"/>
<gene>
    <name evidence="2" type="ORF">ABOZ73_18550</name>
</gene>
<evidence type="ECO:0000256" key="1">
    <source>
        <dbReference type="SAM" id="SignalP"/>
    </source>
</evidence>
<evidence type="ECO:0000313" key="2">
    <source>
        <dbReference type="EMBL" id="XDO96739.1"/>
    </source>
</evidence>
<keyword evidence="1" id="KW-0732">Signal</keyword>
<dbReference type="RefSeq" id="WP_369059579.1">
    <property type="nucleotide sequence ID" value="NZ_CP158375.1"/>
</dbReference>
<organism evidence="2">
    <name type="scientific">Caulobacter sp. 73W</name>
    <dbReference type="NCBI Taxonomy" id="3161137"/>
    <lineage>
        <taxon>Bacteria</taxon>
        <taxon>Pseudomonadati</taxon>
        <taxon>Pseudomonadota</taxon>
        <taxon>Alphaproteobacteria</taxon>
        <taxon>Caulobacterales</taxon>
        <taxon>Caulobacteraceae</taxon>
        <taxon>Caulobacter</taxon>
    </lineage>
</organism>